<dbReference type="EMBL" id="LSSN01000350">
    <property type="protein sequence ID" value="OMJ24399.1"/>
    <property type="molecule type" value="Genomic_DNA"/>
</dbReference>
<evidence type="ECO:0000259" key="5">
    <source>
        <dbReference type="Pfam" id="PF02558"/>
    </source>
</evidence>
<evidence type="ECO:0000259" key="6">
    <source>
        <dbReference type="Pfam" id="PF08546"/>
    </source>
</evidence>
<dbReference type="AlphaFoldDB" id="A0A1R1YBW2"/>
<dbReference type="Gene3D" id="1.10.1040.10">
    <property type="entry name" value="N-(1-d-carboxylethyl)-l-norvaline Dehydrogenase, domain 2"/>
    <property type="match status" value="1"/>
</dbReference>
<dbReference type="OrthoDB" id="3609at2759"/>
<dbReference type="Pfam" id="PF02558">
    <property type="entry name" value="ApbA"/>
    <property type="match status" value="1"/>
</dbReference>
<organism evidence="7 8">
    <name type="scientific">Smittium culicis</name>
    <dbReference type="NCBI Taxonomy" id="133412"/>
    <lineage>
        <taxon>Eukaryota</taxon>
        <taxon>Fungi</taxon>
        <taxon>Fungi incertae sedis</taxon>
        <taxon>Zoopagomycota</taxon>
        <taxon>Kickxellomycotina</taxon>
        <taxon>Harpellomycetes</taxon>
        <taxon>Harpellales</taxon>
        <taxon>Legeriomycetaceae</taxon>
        <taxon>Smittium</taxon>
    </lineage>
</organism>
<dbReference type="InterPro" id="IPR003710">
    <property type="entry name" value="ApbA"/>
</dbReference>
<comment type="function">
    <text evidence="4">Catalyzes the NADPH-dependent reduction of ketopantoate into pantoic acid.</text>
</comment>
<evidence type="ECO:0000256" key="2">
    <source>
        <dbReference type="ARBA" id="ARBA00022857"/>
    </source>
</evidence>
<dbReference type="STRING" id="133412.A0A1R1YBW2"/>
<name>A0A1R1YBW2_9FUNG</name>
<evidence type="ECO:0000256" key="4">
    <source>
        <dbReference type="RuleBase" id="RU362068"/>
    </source>
</evidence>
<keyword evidence="2 4" id="KW-0521">NADP</keyword>
<dbReference type="PANTHER" id="PTHR21708">
    <property type="entry name" value="PROBABLE 2-DEHYDROPANTOATE 2-REDUCTASE"/>
    <property type="match status" value="1"/>
</dbReference>
<evidence type="ECO:0000313" key="7">
    <source>
        <dbReference type="EMBL" id="OMJ24399.1"/>
    </source>
</evidence>
<dbReference type="InterPro" id="IPR008927">
    <property type="entry name" value="6-PGluconate_DH-like_C_sf"/>
</dbReference>
<comment type="catalytic activity">
    <reaction evidence="4">
        <text>(R)-pantoate + NADP(+) = 2-dehydropantoate + NADPH + H(+)</text>
        <dbReference type="Rhea" id="RHEA:16233"/>
        <dbReference type="ChEBI" id="CHEBI:11561"/>
        <dbReference type="ChEBI" id="CHEBI:15378"/>
        <dbReference type="ChEBI" id="CHEBI:15980"/>
        <dbReference type="ChEBI" id="CHEBI:57783"/>
        <dbReference type="ChEBI" id="CHEBI:58349"/>
        <dbReference type="EC" id="1.1.1.169"/>
    </reaction>
</comment>
<dbReference type="GO" id="GO:0015940">
    <property type="term" value="P:pantothenate biosynthetic process"/>
    <property type="evidence" value="ECO:0007669"/>
    <property type="project" value="InterPro"/>
</dbReference>
<dbReference type="EC" id="1.1.1.169" evidence="4"/>
<dbReference type="InterPro" id="IPR013332">
    <property type="entry name" value="KPR_N"/>
</dbReference>
<dbReference type="SUPFAM" id="SSF48179">
    <property type="entry name" value="6-phosphogluconate dehydrogenase C-terminal domain-like"/>
    <property type="match status" value="1"/>
</dbReference>
<dbReference type="NCBIfam" id="TIGR00745">
    <property type="entry name" value="apbA_panE"/>
    <property type="match status" value="1"/>
</dbReference>
<dbReference type="InterPro" id="IPR013752">
    <property type="entry name" value="KPA_reductase"/>
</dbReference>
<feature type="domain" description="Ketopantoate reductase C-terminal" evidence="6">
    <location>
        <begin position="194"/>
        <end position="324"/>
    </location>
</feature>
<gene>
    <name evidence="7" type="ORF">AYI70_g1609</name>
</gene>
<dbReference type="GO" id="GO:0005737">
    <property type="term" value="C:cytoplasm"/>
    <property type="evidence" value="ECO:0007669"/>
    <property type="project" value="TreeGrafter"/>
</dbReference>
<dbReference type="InterPro" id="IPR036291">
    <property type="entry name" value="NAD(P)-bd_dom_sf"/>
</dbReference>
<dbReference type="InterPro" id="IPR051402">
    <property type="entry name" value="KPR-Related"/>
</dbReference>
<evidence type="ECO:0000313" key="8">
    <source>
        <dbReference type="Proteomes" id="UP000187283"/>
    </source>
</evidence>
<dbReference type="Proteomes" id="UP000187283">
    <property type="component" value="Unassembled WGS sequence"/>
</dbReference>
<comment type="similarity">
    <text evidence="1 4">Belongs to the ketopantoate reductase family.</text>
</comment>
<accession>A0A1R1YBW2</accession>
<protein>
    <recommendedName>
        <fullName evidence="4">2-dehydropantoate 2-reductase</fullName>
        <ecNumber evidence="4">1.1.1.169</ecNumber>
    </recommendedName>
    <alternativeName>
        <fullName evidence="4">Ketopantoate reductase</fullName>
    </alternativeName>
</protein>
<dbReference type="Gene3D" id="3.40.50.720">
    <property type="entry name" value="NAD(P)-binding Rossmann-like Domain"/>
    <property type="match status" value="1"/>
</dbReference>
<dbReference type="InterPro" id="IPR013328">
    <property type="entry name" value="6PGD_dom2"/>
</dbReference>
<evidence type="ECO:0000256" key="3">
    <source>
        <dbReference type="ARBA" id="ARBA00023002"/>
    </source>
</evidence>
<comment type="caution">
    <text evidence="7">The sequence shown here is derived from an EMBL/GenBank/DDBJ whole genome shotgun (WGS) entry which is preliminary data.</text>
</comment>
<proteinExistence type="inferred from homology"/>
<dbReference type="Pfam" id="PF08546">
    <property type="entry name" value="ApbA_C"/>
    <property type="match status" value="1"/>
</dbReference>
<reference evidence="7 8" key="1">
    <citation type="submission" date="2017-01" db="EMBL/GenBank/DDBJ databases">
        <authorList>
            <person name="Mah S.A."/>
            <person name="Swanson W.J."/>
            <person name="Moy G.W."/>
            <person name="Vacquier V.D."/>
        </authorList>
    </citation>
    <scope>NUCLEOTIDE SEQUENCE [LARGE SCALE GENOMIC DNA]</scope>
    <source>
        <strain evidence="7 8">GSMNP</strain>
    </source>
</reference>
<sequence length="330" mass="36642">MTESKSFLVVGGGAVGSIFAWRLQEGGSNVALICRSNYQTVLDNGFKIKSHQFGTATFNPNKVYTSAAQASAQGQKYDYILICTKSLPNRYNPADVLDGLDVADSTIVLIQNGIGIEDPFYKKFPNAAIISSITYIDTKQVESGVIEHGISADLSYGLYDPENRISSKHTADQILNSLHHCLVQGKINSKINHNIQTERWYKLCWNASFNPISVVAGASNTVQLLSDPKMHALIATTMREIISVGEAYVGMPLSDKLPSDQIPESYISFTKMRPDPVYPSMMVDFINKRPMEHQVILKNPIDIAKSLNIKVPTLEFIYTFVSFLENKHLQ</sequence>
<dbReference type="SUPFAM" id="SSF51735">
    <property type="entry name" value="NAD(P)-binding Rossmann-fold domains"/>
    <property type="match status" value="1"/>
</dbReference>
<keyword evidence="8" id="KW-1185">Reference proteome</keyword>
<feature type="domain" description="Ketopantoate reductase N-terminal" evidence="5">
    <location>
        <begin position="8"/>
        <end position="158"/>
    </location>
</feature>
<keyword evidence="3 4" id="KW-0560">Oxidoreductase</keyword>
<dbReference type="PANTHER" id="PTHR21708:SF25">
    <property type="entry name" value="PROTEIN PAM1-RELATED"/>
    <property type="match status" value="1"/>
</dbReference>
<dbReference type="FunFam" id="1.10.1040.10:FF:000017">
    <property type="entry name" value="2-dehydropantoate 2-reductase"/>
    <property type="match status" value="1"/>
</dbReference>
<evidence type="ECO:0000256" key="1">
    <source>
        <dbReference type="ARBA" id="ARBA00007870"/>
    </source>
</evidence>
<dbReference type="GO" id="GO:0008677">
    <property type="term" value="F:2-dehydropantoate 2-reductase activity"/>
    <property type="evidence" value="ECO:0007669"/>
    <property type="project" value="UniProtKB-EC"/>
</dbReference>